<protein>
    <submittedName>
        <fullName evidence="1">Uncharacterized protein</fullName>
    </submittedName>
</protein>
<keyword evidence="2" id="KW-1185">Reference proteome</keyword>
<evidence type="ECO:0000313" key="2">
    <source>
        <dbReference type="Proteomes" id="UP001365542"/>
    </source>
</evidence>
<organism evidence="1 2">
    <name type="scientific">Orbilia ellipsospora</name>
    <dbReference type="NCBI Taxonomy" id="2528407"/>
    <lineage>
        <taxon>Eukaryota</taxon>
        <taxon>Fungi</taxon>
        <taxon>Dikarya</taxon>
        <taxon>Ascomycota</taxon>
        <taxon>Pezizomycotina</taxon>
        <taxon>Orbiliomycetes</taxon>
        <taxon>Orbiliales</taxon>
        <taxon>Orbiliaceae</taxon>
        <taxon>Orbilia</taxon>
    </lineage>
</organism>
<sequence>MVQPLKEYDMSVLVFQGSDLAAVGFNGGALRLTLRDYKANDEARICDRLDQVCTSHQDRMSFTPYCRFQW</sequence>
<accession>A0AAV9XJV2</accession>
<evidence type="ECO:0000313" key="1">
    <source>
        <dbReference type="EMBL" id="KAK6542236.1"/>
    </source>
</evidence>
<dbReference type="EMBL" id="JAVHJO010000002">
    <property type="protein sequence ID" value="KAK6542236.1"/>
    <property type="molecule type" value="Genomic_DNA"/>
</dbReference>
<gene>
    <name evidence="1" type="ORF">TWF694_006199</name>
</gene>
<dbReference type="AlphaFoldDB" id="A0AAV9XJV2"/>
<comment type="caution">
    <text evidence="1">The sequence shown here is derived from an EMBL/GenBank/DDBJ whole genome shotgun (WGS) entry which is preliminary data.</text>
</comment>
<proteinExistence type="predicted"/>
<name>A0AAV9XJV2_9PEZI</name>
<dbReference type="Proteomes" id="UP001365542">
    <property type="component" value="Unassembled WGS sequence"/>
</dbReference>
<reference evidence="1 2" key="1">
    <citation type="submission" date="2019-10" db="EMBL/GenBank/DDBJ databases">
        <authorList>
            <person name="Palmer J.M."/>
        </authorList>
    </citation>
    <scope>NUCLEOTIDE SEQUENCE [LARGE SCALE GENOMIC DNA]</scope>
    <source>
        <strain evidence="1 2">TWF694</strain>
    </source>
</reference>